<evidence type="ECO:0000256" key="8">
    <source>
        <dbReference type="ARBA" id="ARBA00022555"/>
    </source>
</evidence>
<keyword evidence="9 20" id="KW-0436">Ligase</keyword>
<evidence type="ECO:0000256" key="4">
    <source>
        <dbReference type="ARBA" id="ARBA00011209"/>
    </source>
</evidence>
<keyword evidence="12" id="KW-0067">ATP-binding</keyword>
<dbReference type="Gene3D" id="3.30.70.380">
    <property type="entry name" value="Ferrodoxin-fold anticodon-binding domain"/>
    <property type="match status" value="1"/>
</dbReference>
<keyword evidence="8" id="KW-0820">tRNA-binding</keyword>
<dbReference type="GO" id="GO:0046872">
    <property type="term" value="F:metal ion binding"/>
    <property type="evidence" value="ECO:0007669"/>
    <property type="project" value="UniProtKB-KW"/>
</dbReference>
<evidence type="ECO:0000256" key="6">
    <source>
        <dbReference type="ARBA" id="ARBA00017032"/>
    </source>
</evidence>
<comment type="caution">
    <text evidence="20">The sequence shown here is derived from an EMBL/GenBank/DDBJ whole genome shotgun (WGS) entry which is preliminary data.</text>
</comment>
<dbReference type="Pfam" id="PF03147">
    <property type="entry name" value="FDX-ACB"/>
    <property type="match status" value="1"/>
</dbReference>
<evidence type="ECO:0000256" key="9">
    <source>
        <dbReference type="ARBA" id="ARBA00022598"/>
    </source>
</evidence>
<keyword evidence="13" id="KW-0460">Magnesium</keyword>
<comment type="similarity">
    <text evidence="3">Belongs to the phenylalanyl-tRNA synthetase beta subunit family. Type 1 subfamily.</text>
</comment>
<dbReference type="PROSITE" id="PS51447">
    <property type="entry name" value="FDX_ACB"/>
    <property type="match status" value="1"/>
</dbReference>
<keyword evidence="10" id="KW-0479">Metal-binding</keyword>
<name>A0A3B9GVD6_9PROT</name>
<feature type="non-terminal residue" evidence="20">
    <location>
        <position position="1"/>
    </location>
</feature>
<evidence type="ECO:0000256" key="7">
    <source>
        <dbReference type="ARBA" id="ARBA00022490"/>
    </source>
</evidence>
<comment type="catalytic activity">
    <reaction evidence="18">
        <text>tRNA(Phe) + L-phenylalanine + ATP = L-phenylalanyl-tRNA(Phe) + AMP + diphosphate + H(+)</text>
        <dbReference type="Rhea" id="RHEA:19413"/>
        <dbReference type="Rhea" id="RHEA-COMP:9668"/>
        <dbReference type="Rhea" id="RHEA-COMP:9699"/>
        <dbReference type="ChEBI" id="CHEBI:15378"/>
        <dbReference type="ChEBI" id="CHEBI:30616"/>
        <dbReference type="ChEBI" id="CHEBI:33019"/>
        <dbReference type="ChEBI" id="CHEBI:58095"/>
        <dbReference type="ChEBI" id="CHEBI:78442"/>
        <dbReference type="ChEBI" id="CHEBI:78531"/>
        <dbReference type="ChEBI" id="CHEBI:456215"/>
        <dbReference type="EC" id="6.1.1.20"/>
    </reaction>
</comment>
<evidence type="ECO:0000256" key="14">
    <source>
        <dbReference type="ARBA" id="ARBA00022884"/>
    </source>
</evidence>
<evidence type="ECO:0000256" key="1">
    <source>
        <dbReference type="ARBA" id="ARBA00001946"/>
    </source>
</evidence>
<dbReference type="GO" id="GO:0000049">
    <property type="term" value="F:tRNA binding"/>
    <property type="evidence" value="ECO:0007669"/>
    <property type="project" value="UniProtKB-KW"/>
</dbReference>
<evidence type="ECO:0000256" key="11">
    <source>
        <dbReference type="ARBA" id="ARBA00022741"/>
    </source>
</evidence>
<sequence>ATKTKSVLERSDLTPIRRDLAFLVDETVPAADIVRFAKGADKQLINLVEVFDVYQGKGVPDDKKSVAFEMTIQPKEKLKDEDIQALMDKVVAAVAKGCGGVLRG</sequence>
<keyword evidence="15" id="KW-0648">Protein biosynthesis</keyword>
<feature type="domain" description="FDX-ACB" evidence="19">
    <location>
        <begin position="11"/>
        <end position="103"/>
    </location>
</feature>
<gene>
    <name evidence="20" type="ORF">DCG58_04600</name>
</gene>
<evidence type="ECO:0000256" key="18">
    <source>
        <dbReference type="ARBA" id="ARBA00049255"/>
    </source>
</evidence>
<protein>
    <recommendedName>
        <fullName evidence="6">Phenylalanine--tRNA ligase beta subunit</fullName>
        <ecNumber evidence="5">6.1.1.20</ecNumber>
    </recommendedName>
    <alternativeName>
        <fullName evidence="17">Phenylalanyl-tRNA synthetase beta subunit</fullName>
    </alternativeName>
</protein>
<comment type="subcellular location">
    <subcellularLocation>
        <location evidence="2">Cytoplasm</location>
    </subcellularLocation>
</comment>
<evidence type="ECO:0000256" key="2">
    <source>
        <dbReference type="ARBA" id="ARBA00004496"/>
    </source>
</evidence>
<keyword evidence="7" id="KW-0963">Cytoplasm</keyword>
<evidence type="ECO:0000313" key="21">
    <source>
        <dbReference type="Proteomes" id="UP000259610"/>
    </source>
</evidence>
<dbReference type="SUPFAM" id="SSF54991">
    <property type="entry name" value="Anticodon-binding domain of PheRS"/>
    <property type="match status" value="1"/>
</dbReference>
<accession>A0A3B9GVD6</accession>
<evidence type="ECO:0000256" key="10">
    <source>
        <dbReference type="ARBA" id="ARBA00022723"/>
    </source>
</evidence>
<dbReference type="EMBL" id="DMAN01000099">
    <property type="protein sequence ID" value="HAE26417.1"/>
    <property type="molecule type" value="Genomic_DNA"/>
</dbReference>
<dbReference type="Proteomes" id="UP000259610">
    <property type="component" value="Unassembled WGS sequence"/>
</dbReference>
<proteinExistence type="inferred from homology"/>
<evidence type="ECO:0000256" key="13">
    <source>
        <dbReference type="ARBA" id="ARBA00022842"/>
    </source>
</evidence>
<dbReference type="SMART" id="SM00896">
    <property type="entry name" value="FDX-ACB"/>
    <property type="match status" value="1"/>
</dbReference>
<organism evidence="20 21">
    <name type="scientific">Hyphomonas adhaerens</name>
    <dbReference type="NCBI Taxonomy" id="81029"/>
    <lineage>
        <taxon>Bacteria</taxon>
        <taxon>Pseudomonadati</taxon>
        <taxon>Pseudomonadota</taxon>
        <taxon>Alphaproteobacteria</taxon>
        <taxon>Hyphomonadales</taxon>
        <taxon>Hyphomonadaceae</taxon>
        <taxon>Hyphomonas</taxon>
    </lineage>
</organism>
<reference evidence="20 21" key="1">
    <citation type="journal article" date="2018" name="Nat. Biotechnol.">
        <title>A standardized bacterial taxonomy based on genome phylogeny substantially revises the tree of life.</title>
        <authorList>
            <person name="Parks D.H."/>
            <person name="Chuvochina M."/>
            <person name="Waite D.W."/>
            <person name="Rinke C."/>
            <person name="Skarshewski A."/>
            <person name="Chaumeil P.A."/>
            <person name="Hugenholtz P."/>
        </authorList>
    </citation>
    <scope>NUCLEOTIDE SEQUENCE [LARGE SCALE GENOMIC DNA]</scope>
    <source>
        <strain evidence="20">UBA8733</strain>
    </source>
</reference>
<dbReference type="GO" id="GO:0006412">
    <property type="term" value="P:translation"/>
    <property type="evidence" value="ECO:0007669"/>
    <property type="project" value="UniProtKB-KW"/>
</dbReference>
<keyword evidence="14" id="KW-0694">RNA-binding</keyword>
<evidence type="ECO:0000313" key="20">
    <source>
        <dbReference type="EMBL" id="HAE26417.1"/>
    </source>
</evidence>
<evidence type="ECO:0000256" key="3">
    <source>
        <dbReference type="ARBA" id="ARBA00008653"/>
    </source>
</evidence>
<dbReference type="GO" id="GO:0004826">
    <property type="term" value="F:phenylalanine-tRNA ligase activity"/>
    <property type="evidence" value="ECO:0007669"/>
    <property type="project" value="UniProtKB-EC"/>
</dbReference>
<keyword evidence="11" id="KW-0547">Nucleotide-binding</keyword>
<dbReference type="AlphaFoldDB" id="A0A3B9GVD6"/>
<evidence type="ECO:0000256" key="17">
    <source>
        <dbReference type="ARBA" id="ARBA00033189"/>
    </source>
</evidence>
<evidence type="ECO:0000256" key="16">
    <source>
        <dbReference type="ARBA" id="ARBA00023146"/>
    </source>
</evidence>
<evidence type="ECO:0000256" key="12">
    <source>
        <dbReference type="ARBA" id="ARBA00022840"/>
    </source>
</evidence>
<dbReference type="GO" id="GO:0005524">
    <property type="term" value="F:ATP binding"/>
    <property type="evidence" value="ECO:0007669"/>
    <property type="project" value="UniProtKB-KW"/>
</dbReference>
<evidence type="ECO:0000256" key="5">
    <source>
        <dbReference type="ARBA" id="ARBA00012814"/>
    </source>
</evidence>
<comment type="cofactor">
    <cofactor evidence="1">
        <name>Mg(2+)</name>
        <dbReference type="ChEBI" id="CHEBI:18420"/>
    </cofactor>
</comment>
<dbReference type="EC" id="6.1.1.20" evidence="5"/>
<comment type="subunit">
    <text evidence="4">Tetramer of two alpha and two beta subunits.</text>
</comment>
<keyword evidence="16" id="KW-0030">Aminoacyl-tRNA synthetase</keyword>
<dbReference type="InterPro" id="IPR036690">
    <property type="entry name" value="Fdx_antiC-bd_sf"/>
</dbReference>
<evidence type="ECO:0000259" key="19">
    <source>
        <dbReference type="PROSITE" id="PS51447"/>
    </source>
</evidence>
<dbReference type="GO" id="GO:0005737">
    <property type="term" value="C:cytoplasm"/>
    <property type="evidence" value="ECO:0007669"/>
    <property type="project" value="UniProtKB-SubCell"/>
</dbReference>
<evidence type="ECO:0000256" key="15">
    <source>
        <dbReference type="ARBA" id="ARBA00022917"/>
    </source>
</evidence>
<dbReference type="InterPro" id="IPR005121">
    <property type="entry name" value="Fdx_antiC-bd"/>
</dbReference>
<dbReference type="FunFam" id="3.30.70.380:FF:000001">
    <property type="entry name" value="Phenylalanine--tRNA ligase beta subunit"/>
    <property type="match status" value="1"/>
</dbReference>